<evidence type="ECO:0000256" key="1">
    <source>
        <dbReference type="SAM" id="MobiDB-lite"/>
    </source>
</evidence>
<proteinExistence type="predicted"/>
<feature type="transmembrane region" description="Helical" evidence="2">
    <location>
        <begin position="118"/>
        <end position="151"/>
    </location>
</feature>
<dbReference type="EMBL" id="AKKL01000023">
    <property type="protein sequence ID" value="EKT61826.1"/>
    <property type="molecule type" value="Genomic_DNA"/>
</dbReference>
<dbReference type="NCBIfam" id="NF041043">
    <property type="entry name" value="BPSS1780_fam"/>
    <property type="match status" value="1"/>
</dbReference>
<feature type="transmembrane region" description="Helical" evidence="2">
    <location>
        <begin position="219"/>
        <end position="252"/>
    </location>
</feature>
<feature type="transmembrane region" description="Helical" evidence="2">
    <location>
        <begin position="80"/>
        <end position="97"/>
    </location>
</feature>
<dbReference type="STRING" id="1141662.OOA_09488"/>
<dbReference type="eggNOG" id="COG5473">
    <property type="taxonomic scope" value="Bacteria"/>
</dbReference>
<feature type="transmembrane region" description="Helical" evidence="2">
    <location>
        <begin position="171"/>
        <end position="198"/>
    </location>
</feature>
<protein>
    <recommendedName>
        <fullName evidence="5">Transmembrane protein</fullName>
    </recommendedName>
</protein>
<accession>K8WPD8</accession>
<keyword evidence="2" id="KW-0812">Transmembrane</keyword>
<feature type="transmembrane region" description="Helical" evidence="2">
    <location>
        <begin position="54"/>
        <end position="74"/>
    </location>
</feature>
<gene>
    <name evidence="3" type="ORF">OOA_09488</name>
</gene>
<name>K8WPD8_9GAMM</name>
<dbReference type="PATRIC" id="fig|1141662.3.peg.1923"/>
<dbReference type="AlphaFoldDB" id="K8WPD8"/>
<dbReference type="Proteomes" id="UP000009336">
    <property type="component" value="Unassembled WGS sequence"/>
</dbReference>
<feature type="region of interest" description="Disordered" evidence="1">
    <location>
        <begin position="1"/>
        <end position="20"/>
    </location>
</feature>
<reference evidence="3 4" key="1">
    <citation type="journal article" date="2012" name="BMC Genomics">
        <title>Comparative genomics of bacteria in the genus Providencia isolated from wild Drosophila melanogaster.</title>
        <authorList>
            <person name="Galac M.R."/>
            <person name="Lazzaro B.P."/>
        </authorList>
    </citation>
    <scope>NUCLEOTIDE SEQUENCE [LARGE SCALE GENOMIC DNA]</scope>
    <source>
        <strain evidence="3 4">DSM 19968</strain>
    </source>
</reference>
<dbReference type="InterPro" id="IPR047798">
    <property type="entry name" value="BPSS1780-like"/>
</dbReference>
<keyword evidence="4" id="KW-1185">Reference proteome</keyword>
<sequence length="277" mass="30122">MNNENFNAQNTPTPSANEYNQTDNSVFLPEPRAVDAGEGINWISQSWAIVKEKLGMWVLINIIFFAFILIVSMIPFVNFFVSFLTPILIGGIIVICEKQRKTGEVDIGSLFAGFQQKFGALFAVGAINFGVTLIGMIIALMIGGTAVLGAVMEMNEYGTISPDVVMALSGSFFYIFIIMAIASLLAAAMTWFAPALIMNHDFKVGAAISASLKAVSKNILPGILFFIVMAIILVISAIPLGLGLLITMPIMYVGYYTSYRSIFFAHDNKAQQNSIVE</sequence>
<keyword evidence="2" id="KW-0472">Membrane</keyword>
<dbReference type="OrthoDB" id="5298483at2"/>
<dbReference type="HOGENOM" id="CLU_072075_1_0_6"/>
<evidence type="ECO:0008006" key="5">
    <source>
        <dbReference type="Google" id="ProtNLM"/>
    </source>
</evidence>
<organism evidence="3 4">
    <name type="scientific">Providencia burhodogranariea DSM 19968</name>
    <dbReference type="NCBI Taxonomy" id="1141662"/>
    <lineage>
        <taxon>Bacteria</taxon>
        <taxon>Pseudomonadati</taxon>
        <taxon>Pseudomonadota</taxon>
        <taxon>Gammaproteobacteria</taxon>
        <taxon>Enterobacterales</taxon>
        <taxon>Morganellaceae</taxon>
        <taxon>Providencia</taxon>
    </lineage>
</organism>
<dbReference type="RefSeq" id="WP_008911913.1">
    <property type="nucleotide sequence ID" value="NZ_KB233222.1"/>
</dbReference>
<evidence type="ECO:0000256" key="2">
    <source>
        <dbReference type="SAM" id="Phobius"/>
    </source>
</evidence>
<evidence type="ECO:0000313" key="3">
    <source>
        <dbReference type="EMBL" id="EKT61826.1"/>
    </source>
</evidence>
<evidence type="ECO:0000313" key="4">
    <source>
        <dbReference type="Proteomes" id="UP000009336"/>
    </source>
</evidence>
<comment type="caution">
    <text evidence="3">The sequence shown here is derived from an EMBL/GenBank/DDBJ whole genome shotgun (WGS) entry which is preliminary data.</text>
</comment>
<keyword evidence="2" id="KW-1133">Transmembrane helix</keyword>